<accession>A0ABQ7NL96</accession>
<reference evidence="2 3" key="1">
    <citation type="submission" date="2021-03" db="EMBL/GenBank/DDBJ databases">
        <authorList>
            <person name="King G.J."/>
            <person name="Bancroft I."/>
            <person name="Baten A."/>
            <person name="Bloomfield J."/>
            <person name="Borpatragohain P."/>
            <person name="He Z."/>
            <person name="Irish N."/>
            <person name="Irwin J."/>
            <person name="Liu K."/>
            <person name="Mauleon R.P."/>
            <person name="Moore J."/>
            <person name="Morris R."/>
            <person name="Ostergaard L."/>
            <person name="Wang B."/>
            <person name="Wells R."/>
        </authorList>
    </citation>
    <scope>NUCLEOTIDE SEQUENCE [LARGE SCALE GENOMIC DNA]</scope>
    <source>
        <strain evidence="2">R-o-18</strain>
        <tissue evidence="2">Leaf</tissue>
    </source>
</reference>
<evidence type="ECO:0000313" key="3">
    <source>
        <dbReference type="Proteomes" id="UP000823674"/>
    </source>
</evidence>
<gene>
    <name evidence="2" type="primary">A02g511090.1_BraROA</name>
    <name evidence="2" type="ORF">IGI04_007904</name>
</gene>
<dbReference type="EMBL" id="JADBGQ010000002">
    <property type="protein sequence ID" value="KAG5411585.1"/>
    <property type="molecule type" value="Genomic_DNA"/>
</dbReference>
<evidence type="ECO:0000256" key="1">
    <source>
        <dbReference type="SAM" id="MobiDB-lite"/>
    </source>
</evidence>
<evidence type="ECO:0000313" key="2">
    <source>
        <dbReference type="EMBL" id="KAG5411585.1"/>
    </source>
</evidence>
<proteinExistence type="predicted"/>
<keyword evidence="3" id="KW-1185">Reference proteome</keyword>
<comment type="caution">
    <text evidence="2">The sequence shown here is derived from an EMBL/GenBank/DDBJ whole genome shotgun (WGS) entry which is preliminary data.</text>
</comment>
<organism evidence="2 3">
    <name type="scientific">Brassica rapa subsp. trilocularis</name>
    <dbReference type="NCBI Taxonomy" id="1813537"/>
    <lineage>
        <taxon>Eukaryota</taxon>
        <taxon>Viridiplantae</taxon>
        <taxon>Streptophyta</taxon>
        <taxon>Embryophyta</taxon>
        <taxon>Tracheophyta</taxon>
        <taxon>Spermatophyta</taxon>
        <taxon>Magnoliopsida</taxon>
        <taxon>eudicotyledons</taxon>
        <taxon>Gunneridae</taxon>
        <taxon>Pentapetalae</taxon>
        <taxon>rosids</taxon>
        <taxon>malvids</taxon>
        <taxon>Brassicales</taxon>
        <taxon>Brassicaceae</taxon>
        <taxon>Brassiceae</taxon>
        <taxon>Brassica</taxon>
    </lineage>
</organism>
<dbReference type="InterPro" id="IPR012340">
    <property type="entry name" value="NA-bd_OB-fold"/>
</dbReference>
<dbReference type="Gene3D" id="2.40.50.140">
    <property type="entry name" value="Nucleic acid-binding proteins"/>
    <property type="match status" value="1"/>
</dbReference>
<evidence type="ECO:0008006" key="4">
    <source>
        <dbReference type="Google" id="ProtNLM"/>
    </source>
</evidence>
<dbReference type="Proteomes" id="UP000823674">
    <property type="component" value="Chromosome A02"/>
</dbReference>
<sequence length="237" mass="25826">MLNYKKEPKIVRSTSINPKIVGGRLFLNASSGAYILTGDGTDHTTSSSKLVHAQKVEPLTVAELNQYVIIADPQTYPFPYNRYRVILTVSDATDTAAFLGFDMEVAKLRNIQASEAAQIGIGVNAQLDTDLPRSLAEIFWEFLYLPAQVKGLQFYFKAPNLHCFLRFSFARACTCASLCCQCWCTPETAQPEVVATGSDAKVDNTCCVTEAPSTSDGSLAGRKASAKEQIALDENPP</sequence>
<name>A0ABQ7NL96_BRACM</name>
<feature type="region of interest" description="Disordered" evidence="1">
    <location>
        <begin position="211"/>
        <end position="237"/>
    </location>
</feature>
<protein>
    <recommendedName>
        <fullName evidence="4">Malectin-like domain-containing protein</fullName>
    </recommendedName>
</protein>